<reference evidence="3 4" key="1">
    <citation type="submission" date="2018-01" db="EMBL/GenBank/DDBJ databases">
        <title>G. obscuriglobus.</title>
        <authorList>
            <person name="Franke J."/>
            <person name="Blomberg W."/>
            <person name="Selmecki A."/>
        </authorList>
    </citation>
    <scope>NUCLEOTIDE SEQUENCE [LARGE SCALE GENOMIC DNA]</scope>
    <source>
        <strain evidence="3 4">DSM 5831</strain>
    </source>
</reference>
<dbReference type="Pfam" id="PF00472">
    <property type="entry name" value="RF-1"/>
    <property type="match status" value="1"/>
</dbReference>
<dbReference type="SUPFAM" id="SSF75620">
    <property type="entry name" value="Release factor"/>
    <property type="match status" value="1"/>
</dbReference>
<dbReference type="EMBL" id="CP025958">
    <property type="protein sequence ID" value="AWM41235.1"/>
    <property type="molecule type" value="Genomic_DNA"/>
</dbReference>
<dbReference type="InterPro" id="IPR000352">
    <property type="entry name" value="Pep_chain_release_fac_I"/>
</dbReference>
<proteinExistence type="inferred from homology"/>
<keyword evidence="4" id="KW-1185">Reference proteome</keyword>
<name>A0A2Z3HE50_9BACT</name>
<evidence type="ECO:0000313" key="4">
    <source>
        <dbReference type="Proteomes" id="UP000245802"/>
    </source>
</evidence>
<dbReference type="Gene3D" id="3.30.160.20">
    <property type="match status" value="1"/>
</dbReference>
<dbReference type="GO" id="GO:0003747">
    <property type="term" value="F:translation release factor activity"/>
    <property type="evidence" value="ECO:0007669"/>
    <property type="project" value="InterPro"/>
</dbReference>
<dbReference type="PANTHER" id="PTHR43804">
    <property type="entry name" value="LD18447P"/>
    <property type="match status" value="1"/>
</dbReference>
<dbReference type="OrthoDB" id="9815709at2"/>
<evidence type="ECO:0000256" key="1">
    <source>
        <dbReference type="ARBA" id="ARBA00010835"/>
    </source>
</evidence>
<feature type="domain" description="Prokaryotic-type class I peptide chain release factors" evidence="2">
    <location>
        <begin position="81"/>
        <end position="138"/>
    </location>
</feature>
<accession>A0A2Z3HE50</accession>
<protein>
    <submittedName>
        <fullName evidence="3">Peptide chain release factor-like protein</fullName>
    </submittedName>
</protein>
<dbReference type="InterPro" id="IPR045853">
    <property type="entry name" value="Pep_chain_release_fac_I_sf"/>
</dbReference>
<gene>
    <name evidence="3" type="ORF">C1280_32410</name>
</gene>
<dbReference type="Proteomes" id="UP000245802">
    <property type="component" value="Chromosome"/>
</dbReference>
<comment type="similarity">
    <text evidence="1">Belongs to the prokaryotic/mitochondrial release factor family.</text>
</comment>
<dbReference type="KEGG" id="gog:C1280_32410"/>
<sequence>MATGRGLGIRYRPTTNSLGGCYPQIPQANEPVFCRTAPRPLVSVECPFAPRELAVSHPTPSTNGLPRATWAHLTEDQLLRQCEVDTYRASGPGGQKRNKTSSAVRLRHAPTGLIVIAEESRSQHENKAKALKRLWHALFLELRDPLPPEPTPEQIAALPDYTDARSADGRLNLSAKNPRFWLAVGVALDVFAAVEARAADAATLLGVSTGNLIDFLQTDPKVWQEANRLRTAHGHKALR</sequence>
<dbReference type="PANTHER" id="PTHR43804:SF6">
    <property type="entry name" value="CLASS I PEPTIDE CHAIN RELEASE FACTOR"/>
    <property type="match status" value="1"/>
</dbReference>
<evidence type="ECO:0000259" key="2">
    <source>
        <dbReference type="Pfam" id="PF00472"/>
    </source>
</evidence>
<dbReference type="AlphaFoldDB" id="A0A2Z3HE50"/>
<evidence type="ECO:0000313" key="3">
    <source>
        <dbReference type="EMBL" id="AWM41235.1"/>
    </source>
</evidence>
<dbReference type="InterPro" id="IPR050057">
    <property type="entry name" value="Prokaryotic/Mito_RF"/>
</dbReference>
<organism evidence="3 4">
    <name type="scientific">Gemmata obscuriglobus</name>
    <dbReference type="NCBI Taxonomy" id="114"/>
    <lineage>
        <taxon>Bacteria</taxon>
        <taxon>Pseudomonadati</taxon>
        <taxon>Planctomycetota</taxon>
        <taxon>Planctomycetia</taxon>
        <taxon>Gemmatales</taxon>
        <taxon>Gemmataceae</taxon>
        <taxon>Gemmata</taxon>
    </lineage>
</organism>